<evidence type="ECO:0000256" key="3">
    <source>
        <dbReference type="ARBA" id="ARBA00022989"/>
    </source>
</evidence>
<dbReference type="PROSITE" id="PS00018">
    <property type="entry name" value="EF_HAND_1"/>
    <property type="match status" value="1"/>
</dbReference>
<dbReference type="GO" id="GO:0005509">
    <property type="term" value="F:calcium ion binding"/>
    <property type="evidence" value="ECO:0007669"/>
    <property type="project" value="InterPro"/>
</dbReference>
<dbReference type="SUPFAM" id="SSF50182">
    <property type="entry name" value="Sm-like ribonucleoproteins"/>
    <property type="match status" value="1"/>
</dbReference>
<feature type="transmembrane region" description="Helical" evidence="6">
    <location>
        <begin position="482"/>
        <end position="504"/>
    </location>
</feature>
<dbReference type="RefSeq" id="XP_013288198.1">
    <property type="nucleotide sequence ID" value="XM_013432744.1"/>
</dbReference>
<reference evidence="8 9" key="1">
    <citation type="submission" date="2015-01" db="EMBL/GenBank/DDBJ databases">
        <title>The Genome Sequence of Fonsecaea pedrosoi CBS 271.37.</title>
        <authorList>
            <consortium name="The Broad Institute Genomics Platform"/>
            <person name="Cuomo C."/>
            <person name="de Hoog S."/>
            <person name="Gorbushina A."/>
            <person name="Stielow B."/>
            <person name="Teixiera M."/>
            <person name="Abouelleil A."/>
            <person name="Chapman S.B."/>
            <person name="Priest M."/>
            <person name="Young S.K."/>
            <person name="Wortman J."/>
            <person name="Nusbaum C."/>
            <person name="Birren B."/>
        </authorList>
    </citation>
    <scope>NUCLEOTIDE SEQUENCE [LARGE SCALE GENOMIC DNA]</scope>
    <source>
        <strain evidence="8 9">CBS 271.37</strain>
    </source>
</reference>
<dbReference type="InterPro" id="IPR058650">
    <property type="entry name" value="Msy1/2-like"/>
</dbReference>
<dbReference type="InterPro" id="IPR023408">
    <property type="entry name" value="MscS_beta-dom_sf"/>
</dbReference>
<evidence type="ECO:0000256" key="2">
    <source>
        <dbReference type="ARBA" id="ARBA00022692"/>
    </source>
</evidence>
<dbReference type="InterPro" id="IPR002048">
    <property type="entry name" value="EF_hand_dom"/>
</dbReference>
<feature type="domain" description="EF-hand" evidence="7">
    <location>
        <begin position="426"/>
        <end position="461"/>
    </location>
</feature>
<feature type="region of interest" description="Disordered" evidence="5">
    <location>
        <begin position="723"/>
        <end position="783"/>
    </location>
</feature>
<feature type="transmembrane region" description="Helical" evidence="6">
    <location>
        <begin position="79"/>
        <end position="101"/>
    </location>
</feature>
<comment type="subcellular location">
    <subcellularLocation>
        <location evidence="1">Membrane</location>
    </subcellularLocation>
</comment>
<dbReference type="GO" id="GO:0016020">
    <property type="term" value="C:membrane"/>
    <property type="evidence" value="ECO:0007669"/>
    <property type="project" value="UniProtKB-SubCell"/>
</dbReference>
<evidence type="ECO:0000256" key="4">
    <source>
        <dbReference type="ARBA" id="ARBA00023136"/>
    </source>
</evidence>
<keyword evidence="9" id="KW-1185">Reference proteome</keyword>
<keyword evidence="2 6" id="KW-0812">Transmembrane</keyword>
<evidence type="ECO:0000313" key="9">
    <source>
        <dbReference type="Proteomes" id="UP000053029"/>
    </source>
</evidence>
<accession>A0A0D2H0J8</accession>
<dbReference type="Pfam" id="PF00924">
    <property type="entry name" value="MS_channel_2nd"/>
    <property type="match status" value="1"/>
</dbReference>
<sequence length="783" mass="87225">MVVKDAIVTVQDAMSDYQDKQSTHYTTRSIEMTRQSSSPINRVPYTTQRQLTDSDTDGEGLTQLGMKWQRIRKNVLLRYIIYIVPVAVLLAIPIVLFATVYKDSRIMSTYKTTSTTPLTTTNVTHVDPVTGNSTSDVTSLYNTTTATIYETTTHTEHRGIRLLGLFIWIEVVWVLLWVAKLLAQAVPIVFQTVGGAIHTGIRKYWLVLKAVEIPLSLFFWAILSIASYSLIYVFDQDFHNDHAGKIKWLHTLHNVLKASIGVAALYLVEKMLIQMVSVNYHGKQFYDNIKELKTLSRAIETMYDVSRRRFHDNHPAFIEDDLDIQDTKGYRKDRLGRLRSKDQSTAILMTNLGNAAANATSVLGYLVSDIAGRQVLMPTASGPVVEAALERPVSTEALARRIWNSFTNFGETKLDQAAITAMLGPGHEDQALYIHSKVDADENGDLTMEEMVDLVKKVANDRKTIWEGANDVKDAIKVLDRVLGVIVLIFVFLIYAAFFSDYLANHYTQIWSTFTGCSFLFASTAGELFAACITVFIKHPYDVGDRIIVNDSEMDVVKISLLYSVFREVQSKQMIQIPNSNINGVWIKNVTRSKELREQISLNVSVGTSFEDIETLRGEMLKYVSEHKRDFMPIVDIQLISIADLSKLELRVEFQHKGNYASDFVRAQHRSKFVCALLSAVRKVPIDGPGGGGPSAGSMESPNYTVAITSDVAKAAKAHFDEEKDKKRMIPKTHGPAASEIGVAVGGPVGSTGLQVQSSEARSRTGGSGPRGSDDFTNISLHR</sequence>
<evidence type="ECO:0000256" key="5">
    <source>
        <dbReference type="SAM" id="MobiDB-lite"/>
    </source>
</evidence>
<dbReference type="Pfam" id="PF25886">
    <property type="entry name" value="Msy1"/>
    <property type="match status" value="1"/>
</dbReference>
<evidence type="ECO:0000259" key="7">
    <source>
        <dbReference type="PROSITE" id="PS50222"/>
    </source>
</evidence>
<feature type="transmembrane region" description="Helical" evidence="6">
    <location>
        <begin position="246"/>
        <end position="268"/>
    </location>
</feature>
<protein>
    <recommendedName>
        <fullName evidence="7">EF-hand domain-containing protein</fullName>
    </recommendedName>
</protein>
<dbReference type="InterPro" id="IPR018247">
    <property type="entry name" value="EF_Hand_1_Ca_BS"/>
</dbReference>
<feature type="transmembrane region" description="Helical" evidence="6">
    <location>
        <begin position="510"/>
        <end position="537"/>
    </location>
</feature>
<dbReference type="VEuPathDB" id="FungiDB:Z517_03640"/>
<dbReference type="PANTHER" id="PTHR31323:SF14">
    <property type="entry name" value="MECHANOSENSITIVE ION CHANNEL PROTEIN MSY2"/>
    <property type="match status" value="1"/>
</dbReference>
<dbReference type="OrthoDB" id="544685at2759"/>
<name>A0A0D2H0J8_9EURO</name>
<evidence type="ECO:0000256" key="6">
    <source>
        <dbReference type="SAM" id="Phobius"/>
    </source>
</evidence>
<gene>
    <name evidence="8" type="ORF">Z517_03640</name>
</gene>
<dbReference type="PROSITE" id="PS50222">
    <property type="entry name" value="EF_HAND_2"/>
    <property type="match status" value="1"/>
</dbReference>
<feature type="transmembrane region" description="Helical" evidence="6">
    <location>
        <begin position="162"/>
        <end position="179"/>
    </location>
</feature>
<dbReference type="Proteomes" id="UP000053029">
    <property type="component" value="Unassembled WGS sequence"/>
</dbReference>
<keyword evidence="3 6" id="KW-1133">Transmembrane helix</keyword>
<dbReference type="EMBL" id="KN846970">
    <property type="protein sequence ID" value="KIW84390.1"/>
    <property type="molecule type" value="Genomic_DNA"/>
</dbReference>
<keyword evidence="4 6" id="KW-0472">Membrane</keyword>
<dbReference type="AlphaFoldDB" id="A0A0D2H0J8"/>
<dbReference type="InterPro" id="IPR006685">
    <property type="entry name" value="MscS_channel_2nd"/>
</dbReference>
<feature type="transmembrane region" description="Helical" evidence="6">
    <location>
        <begin position="213"/>
        <end position="234"/>
    </location>
</feature>
<dbReference type="GO" id="GO:0005262">
    <property type="term" value="F:calcium channel activity"/>
    <property type="evidence" value="ECO:0007669"/>
    <property type="project" value="TreeGrafter"/>
</dbReference>
<dbReference type="GeneID" id="25303130"/>
<dbReference type="PANTHER" id="PTHR31323">
    <property type="entry name" value="MECHANOSENSITIVE ION CHANNEL PROTEIN MSY2"/>
    <property type="match status" value="1"/>
</dbReference>
<evidence type="ECO:0000313" key="8">
    <source>
        <dbReference type="EMBL" id="KIW84390.1"/>
    </source>
</evidence>
<organism evidence="8 9">
    <name type="scientific">Fonsecaea pedrosoi CBS 271.37</name>
    <dbReference type="NCBI Taxonomy" id="1442368"/>
    <lineage>
        <taxon>Eukaryota</taxon>
        <taxon>Fungi</taxon>
        <taxon>Dikarya</taxon>
        <taxon>Ascomycota</taxon>
        <taxon>Pezizomycotina</taxon>
        <taxon>Eurotiomycetes</taxon>
        <taxon>Chaetothyriomycetidae</taxon>
        <taxon>Chaetothyriales</taxon>
        <taxon>Herpotrichiellaceae</taxon>
        <taxon>Fonsecaea</taxon>
    </lineage>
</organism>
<dbReference type="InterPro" id="IPR010920">
    <property type="entry name" value="LSM_dom_sf"/>
</dbReference>
<dbReference type="Gene3D" id="2.30.30.60">
    <property type="match status" value="1"/>
</dbReference>
<dbReference type="GO" id="GO:0006874">
    <property type="term" value="P:intracellular calcium ion homeostasis"/>
    <property type="evidence" value="ECO:0007669"/>
    <property type="project" value="TreeGrafter"/>
</dbReference>
<dbReference type="HOGENOM" id="CLU_010480_4_0_1"/>
<proteinExistence type="predicted"/>
<evidence type="ECO:0000256" key="1">
    <source>
        <dbReference type="ARBA" id="ARBA00004370"/>
    </source>
</evidence>